<dbReference type="Proteomes" id="UP000298381">
    <property type="component" value="Unassembled WGS sequence"/>
</dbReference>
<dbReference type="GO" id="GO:0003824">
    <property type="term" value="F:catalytic activity"/>
    <property type="evidence" value="ECO:0007669"/>
    <property type="project" value="InterPro"/>
</dbReference>
<keyword evidence="2" id="KW-1185">Reference proteome</keyword>
<name>A0A4Z0D757_9FIRM</name>
<dbReference type="EMBL" id="SRIB01000004">
    <property type="protein sequence ID" value="TFZ40728.1"/>
    <property type="molecule type" value="Genomic_DNA"/>
</dbReference>
<accession>A0A4Z0D757</accession>
<dbReference type="InterPro" id="IPR036551">
    <property type="entry name" value="Flavin_trans-like"/>
</dbReference>
<sequence>MPKDNLVSNILNQIGYKLSTEQPNGLTKNILVAINGADANLERKLSNIYSHFSKEYNFILGYSFTASKIFDKGSISQILKPKYVFTEESLFDLNENIKLFDLLICPNITINTLSKVVSGNIDTYISNVIWAALYFNKPVYIDFENCRKFMSHETKNKVMSNQVVEKIKEIITMGAVEIEYPTYNFKNSKNKILVNDIQSKIVLTDKDVDGINKGEELHLPYGSIITPLAKDKIREKNIKIVFDLEAKK</sequence>
<proteinExistence type="predicted"/>
<dbReference type="Gene3D" id="3.40.50.1950">
    <property type="entry name" value="Flavin prenyltransferase-like"/>
    <property type="match status" value="1"/>
</dbReference>
<evidence type="ECO:0008006" key="3">
    <source>
        <dbReference type="Google" id="ProtNLM"/>
    </source>
</evidence>
<dbReference type="RefSeq" id="WP_135270754.1">
    <property type="nucleotide sequence ID" value="NZ_SRIB01000004.1"/>
</dbReference>
<organism evidence="1 2">
    <name type="scientific">Soehngenia longivitae</name>
    <dbReference type="NCBI Taxonomy" id="2562294"/>
    <lineage>
        <taxon>Bacteria</taxon>
        <taxon>Bacillati</taxon>
        <taxon>Bacillota</taxon>
        <taxon>Tissierellia</taxon>
        <taxon>Tissierellales</taxon>
        <taxon>Tissierellaceae</taxon>
        <taxon>Soehngenia</taxon>
    </lineage>
</organism>
<evidence type="ECO:0000313" key="2">
    <source>
        <dbReference type="Proteomes" id="UP000298381"/>
    </source>
</evidence>
<comment type="caution">
    <text evidence="1">The sequence shown here is derived from an EMBL/GenBank/DDBJ whole genome shotgun (WGS) entry which is preliminary data.</text>
</comment>
<reference evidence="1 2" key="1">
    <citation type="submission" date="2019-03" db="EMBL/GenBank/DDBJ databases">
        <title>Draft genome sequence data and analysis of a Fermenting Bacterium, Soehngenia longevitae strain 1933PT, isolated from petroleum reservoir in Azerbaijan.</title>
        <authorList>
            <person name="Grouzdev D.S."/>
            <person name="Bidzhieva S.K."/>
            <person name="Sokolova D.S."/>
            <person name="Tourova T.P."/>
            <person name="Poltaraus A.B."/>
            <person name="Nazina T.N."/>
        </authorList>
    </citation>
    <scope>NUCLEOTIDE SEQUENCE [LARGE SCALE GENOMIC DNA]</scope>
    <source>
        <strain evidence="1 2">1933P</strain>
    </source>
</reference>
<dbReference type="SUPFAM" id="SSF52507">
    <property type="entry name" value="Homo-oligomeric flavin-containing Cys decarboxylases, HFCD"/>
    <property type="match status" value="1"/>
</dbReference>
<protein>
    <recommendedName>
        <fullName evidence="3">Flavoprotein domain-containing protein</fullName>
    </recommendedName>
</protein>
<dbReference type="AlphaFoldDB" id="A0A4Z0D757"/>
<evidence type="ECO:0000313" key="1">
    <source>
        <dbReference type="EMBL" id="TFZ40728.1"/>
    </source>
</evidence>
<dbReference type="OrthoDB" id="1706434at2"/>
<gene>
    <name evidence="1" type="ORF">E4100_04005</name>
</gene>